<reference evidence="5 6" key="1">
    <citation type="submission" date="2017-08" db="EMBL/GenBank/DDBJ databases">
        <authorList>
            <person name="de Groot N.N."/>
        </authorList>
    </citation>
    <scope>NUCLEOTIDE SEQUENCE [LARGE SCALE GENOMIC DNA]</scope>
    <source>
        <strain evidence="5 6">JC85</strain>
    </source>
</reference>
<dbReference type="InterPro" id="IPR000792">
    <property type="entry name" value="Tscrpt_reg_LuxR_C"/>
</dbReference>
<dbReference type="Proteomes" id="UP000219167">
    <property type="component" value="Unassembled WGS sequence"/>
</dbReference>
<dbReference type="PANTHER" id="PTHR44688">
    <property type="entry name" value="DNA-BINDING TRANSCRIPTIONAL ACTIVATOR DEVR_DOSR"/>
    <property type="match status" value="1"/>
</dbReference>
<name>A0A285U924_9HYPH</name>
<dbReference type="SMART" id="SM00421">
    <property type="entry name" value="HTH_LUXR"/>
    <property type="match status" value="1"/>
</dbReference>
<dbReference type="RefSeq" id="WP_097137398.1">
    <property type="nucleotide sequence ID" value="NZ_OBQD01000003.1"/>
</dbReference>
<dbReference type="InterPro" id="IPR036693">
    <property type="entry name" value="TF_LuxR_autoind-bd_dom_sf"/>
</dbReference>
<dbReference type="GO" id="GO:0006355">
    <property type="term" value="P:regulation of DNA-templated transcription"/>
    <property type="evidence" value="ECO:0007669"/>
    <property type="project" value="InterPro"/>
</dbReference>
<evidence type="ECO:0000256" key="3">
    <source>
        <dbReference type="ARBA" id="ARBA00023163"/>
    </source>
</evidence>
<dbReference type="Gene3D" id="3.30.450.80">
    <property type="entry name" value="Transcription factor LuxR-like, autoinducer-binding domain"/>
    <property type="match status" value="1"/>
</dbReference>
<keyword evidence="6" id="KW-1185">Reference proteome</keyword>
<evidence type="ECO:0000259" key="4">
    <source>
        <dbReference type="PROSITE" id="PS50043"/>
    </source>
</evidence>
<organism evidence="5 6">
    <name type="scientific">Rhizobium subbaraonis</name>
    <dbReference type="NCBI Taxonomy" id="908946"/>
    <lineage>
        <taxon>Bacteria</taxon>
        <taxon>Pseudomonadati</taxon>
        <taxon>Pseudomonadota</taxon>
        <taxon>Alphaproteobacteria</taxon>
        <taxon>Hyphomicrobiales</taxon>
        <taxon>Rhizobiaceae</taxon>
        <taxon>Rhizobium/Agrobacterium group</taxon>
        <taxon>Rhizobium</taxon>
    </lineage>
</organism>
<dbReference type="Pfam" id="PF00196">
    <property type="entry name" value="GerE"/>
    <property type="match status" value="1"/>
</dbReference>
<dbReference type="InterPro" id="IPR005143">
    <property type="entry name" value="TF_LuxR_autoind-bd_dom"/>
</dbReference>
<dbReference type="EMBL" id="OBQD01000003">
    <property type="protein sequence ID" value="SOC37036.1"/>
    <property type="molecule type" value="Genomic_DNA"/>
</dbReference>
<dbReference type="AlphaFoldDB" id="A0A285U924"/>
<feature type="domain" description="HTH luxR-type" evidence="4">
    <location>
        <begin position="178"/>
        <end position="243"/>
    </location>
</feature>
<dbReference type="InterPro" id="IPR036388">
    <property type="entry name" value="WH-like_DNA-bd_sf"/>
</dbReference>
<dbReference type="InterPro" id="IPR016032">
    <property type="entry name" value="Sig_transdc_resp-reg_C-effctor"/>
</dbReference>
<dbReference type="GO" id="GO:0003677">
    <property type="term" value="F:DNA binding"/>
    <property type="evidence" value="ECO:0007669"/>
    <property type="project" value="UniProtKB-KW"/>
</dbReference>
<dbReference type="PRINTS" id="PR00038">
    <property type="entry name" value="HTHLUXR"/>
</dbReference>
<dbReference type="OrthoDB" id="8113315at2"/>
<keyword evidence="2 5" id="KW-0238">DNA-binding</keyword>
<dbReference type="CDD" id="cd06170">
    <property type="entry name" value="LuxR_C_like"/>
    <property type="match status" value="1"/>
</dbReference>
<keyword evidence="3" id="KW-0804">Transcription</keyword>
<evidence type="ECO:0000256" key="1">
    <source>
        <dbReference type="ARBA" id="ARBA00023015"/>
    </source>
</evidence>
<sequence length="245" mass="27219">MTYVDNLLMNQQRPADFLSGRSLEGVRTEYEVLRLFRRCADHFGFSHFLVARFPESERLGFAERLVISNWPTEMVRSYDGLGVFHESRLVADVAQTKRPVTGGAELLAPRHAADTASGLAERFGFTTSVAFFLHTTAAEPFIVVYSGKSAEPDPEKLPGLYFTSVQVFECLEQTFAPRPAARERLSGREIECLRWAAAGKSGDEIAIILGISAYTVSSYFKSATKKLDAVNRMQAIASALRLKII</sequence>
<evidence type="ECO:0000313" key="6">
    <source>
        <dbReference type="Proteomes" id="UP000219167"/>
    </source>
</evidence>
<dbReference type="Gene3D" id="1.10.10.10">
    <property type="entry name" value="Winged helix-like DNA-binding domain superfamily/Winged helix DNA-binding domain"/>
    <property type="match status" value="1"/>
</dbReference>
<dbReference type="PANTHER" id="PTHR44688:SF16">
    <property type="entry name" value="DNA-BINDING TRANSCRIPTIONAL ACTIVATOR DEVR_DOSR"/>
    <property type="match status" value="1"/>
</dbReference>
<dbReference type="SUPFAM" id="SSF75516">
    <property type="entry name" value="Pheromone-binding domain of LuxR-like quorum-sensing transcription factors"/>
    <property type="match status" value="1"/>
</dbReference>
<keyword evidence="1" id="KW-0805">Transcription regulation</keyword>
<dbReference type="SUPFAM" id="SSF46894">
    <property type="entry name" value="C-terminal effector domain of the bipartite response regulators"/>
    <property type="match status" value="1"/>
</dbReference>
<dbReference type="PROSITE" id="PS50043">
    <property type="entry name" value="HTH_LUXR_2"/>
    <property type="match status" value="1"/>
</dbReference>
<gene>
    <name evidence="5" type="ORF">SAMN05892877_103379</name>
</gene>
<dbReference type="Pfam" id="PF03472">
    <property type="entry name" value="Autoind_bind"/>
    <property type="match status" value="1"/>
</dbReference>
<accession>A0A285U924</accession>
<proteinExistence type="predicted"/>
<evidence type="ECO:0000313" key="5">
    <source>
        <dbReference type="EMBL" id="SOC37036.1"/>
    </source>
</evidence>
<protein>
    <submittedName>
        <fullName evidence="5">DNA-binding CsgD family transcriptional regulator</fullName>
    </submittedName>
</protein>
<evidence type="ECO:0000256" key="2">
    <source>
        <dbReference type="ARBA" id="ARBA00023125"/>
    </source>
</evidence>